<dbReference type="Gene3D" id="3.90.226.10">
    <property type="entry name" value="2-enoyl-CoA Hydratase, Chain A, domain 1"/>
    <property type="match status" value="1"/>
</dbReference>
<dbReference type="CTD" id="36378234"/>
<name>A0A090LED4_STRRB</name>
<dbReference type="RefSeq" id="XP_024505070.1">
    <property type="nucleotide sequence ID" value="XM_024651388.1"/>
</dbReference>
<dbReference type="WormBase" id="SRAE_2000054500">
    <property type="protein sequence ID" value="SRP00408"/>
    <property type="gene ID" value="WBGene00260740"/>
</dbReference>
<dbReference type="Proteomes" id="UP000035682">
    <property type="component" value="Unplaced"/>
</dbReference>
<gene>
    <name evidence="1 3 4" type="ORF">SRAE_2000054500</name>
</gene>
<accession>A0A090LED4</accession>
<dbReference type="EMBL" id="LN609529">
    <property type="protein sequence ID" value="CEF65870.1"/>
    <property type="molecule type" value="Genomic_DNA"/>
</dbReference>
<evidence type="ECO:0000313" key="2">
    <source>
        <dbReference type="Proteomes" id="UP000035682"/>
    </source>
</evidence>
<dbReference type="WBParaSite" id="SRAE_2000054500.1">
    <property type="protein sequence ID" value="SRAE_2000054500.1"/>
    <property type="gene ID" value="WBGene00260740"/>
</dbReference>
<dbReference type="GO" id="GO:0006635">
    <property type="term" value="P:fatty acid beta-oxidation"/>
    <property type="evidence" value="ECO:0007669"/>
    <property type="project" value="TreeGrafter"/>
</dbReference>
<dbReference type="OrthoDB" id="2018133at2759"/>
<keyword evidence="2" id="KW-1185">Reference proteome</keyword>
<dbReference type="GeneID" id="36378234"/>
<organism evidence="1">
    <name type="scientific">Strongyloides ratti</name>
    <name type="common">Parasitic roundworm</name>
    <dbReference type="NCBI Taxonomy" id="34506"/>
    <lineage>
        <taxon>Eukaryota</taxon>
        <taxon>Metazoa</taxon>
        <taxon>Ecdysozoa</taxon>
        <taxon>Nematoda</taxon>
        <taxon>Chromadorea</taxon>
        <taxon>Rhabditida</taxon>
        <taxon>Tylenchina</taxon>
        <taxon>Panagrolaimomorpha</taxon>
        <taxon>Strongyloidoidea</taxon>
        <taxon>Strongyloididae</taxon>
        <taxon>Strongyloides</taxon>
    </lineage>
</organism>
<dbReference type="AlphaFoldDB" id="A0A090LED4"/>
<evidence type="ECO:0000313" key="3">
    <source>
        <dbReference type="WBParaSite" id="SRAE_2000054500.1"/>
    </source>
</evidence>
<evidence type="ECO:0000313" key="1">
    <source>
        <dbReference type="EMBL" id="CEF65870.1"/>
    </source>
</evidence>
<dbReference type="eggNOG" id="KOG1680">
    <property type="taxonomic scope" value="Eukaryota"/>
</dbReference>
<dbReference type="STRING" id="34506.A0A090LED4"/>
<dbReference type="InterPro" id="IPR029045">
    <property type="entry name" value="ClpP/crotonase-like_dom_sf"/>
</dbReference>
<dbReference type="InterPro" id="IPR001753">
    <property type="entry name" value="Enoyl-CoA_hydra/iso"/>
</dbReference>
<protein>
    <submittedName>
        <fullName evidence="1 3">Enoyl-CoA hydratase, mitochondrial</fullName>
    </submittedName>
</protein>
<reference evidence="3" key="2">
    <citation type="submission" date="2020-12" db="UniProtKB">
        <authorList>
            <consortium name="WormBaseParasite"/>
        </authorList>
    </citation>
    <scope>IDENTIFICATION</scope>
</reference>
<dbReference type="GO" id="GO:0005739">
    <property type="term" value="C:mitochondrion"/>
    <property type="evidence" value="ECO:0007669"/>
    <property type="project" value="TreeGrafter"/>
</dbReference>
<dbReference type="PANTHER" id="PTHR11941:SF54">
    <property type="entry name" value="ENOYL-COA HYDRATASE, MITOCHONDRIAL"/>
    <property type="match status" value="1"/>
</dbReference>
<proteinExistence type="predicted"/>
<sequence length="214" mass="23778">MFLSTFRNNIIRNNSLIIKKVVGTQNDIALVTLNNPRTFNSLSKSLMTELEVSCKEAENDPSIKYILLTSSIDKAFSQGANINEISQYTYEKIVEEDFPKQWYFLDDIKKPKFALVKGICYGGGLELALMCDKILGTKNGLFALPEIKLGIIPGCGGTQRLPKKIGKSLAMEMILTGNKMTAVEAYEVGLLDVLLQSTPQNSLAETIEFIEEKI</sequence>
<evidence type="ECO:0000313" key="4">
    <source>
        <dbReference type="WormBase" id="SRAE_2000054500"/>
    </source>
</evidence>
<dbReference type="Pfam" id="PF00378">
    <property type="entry name" value="ECH_1"/>
    <property type="match status" value="1"/>
</dbReference>
<dbReference type="CDD" id="cd06558">
    <property type="entry name" value="crotonase-like"/>
    <property type="match status" value="1"/>
</dbReference>
<dbReference type="OMA" id="TRVARCK"/>
<dbReference type="SUPFAM" id="SSF52096">
    <property type="entry name" value="ClpP/crotonase"/>
    <property type="match status" value="1"/>
</dbReference>
<reference evidence="1 2" key="1">
    <citation type="submission" date="2014-09" db="EMBL/GenBank/DDBJ databases">
        <authorList>
            <person name="Martin A.A."/>
        </authorList>
    </citation>
    <scope>NUCLEOTIDE SEQUENCE</scope>
    <source>
        <strain evidence="2">ED321</strain>
        <strain evidence="1">ED321 Heterogonic</strain>
    </source>
</reference>
<dbReference type="GO" id="GO:0003824">
    <property type="term" value="F:catalytic activity"/>
    <property type="evidence" value="ECO:0007669"/>
    <property type="project" value="UniProtKB-ARBA"/>
</dbReference>
<dbReference type="PANTHER" id="PTHR11941">
    <property type="entry name" value="ENOYL-COA HYDRATASE-RELATED"/>
    <property type="match status" value="1"/>
</dbReference>